<dbReference type="AlphaFoldDB" id="A0AAD4G652"/>
<dbReference type="EMBL" id="WHUW01000343">
    <property type="protein sequence ID" value="KAF8415315.1"/>
    <property type="molecule type" value="Genomic_DNA"/>
</dbReference>
<reference evidence="1" key="2">
    <citation type="journal article" date="2020" name="Nat. Commun.">
        <title>Large-scale genome sequencing of mycorrhizal fungi provides insights into the early evolution of symbiotic traits.</title>
        <authorList>
            <person name="Miyauchi S."/>
            <person name="Kiss E."/>
            <person name="Kuo A."/>
            <person name="Drula E."/>
            <person name="Kohler A."/>
            <person name="Sanchez-Garcia M."/>
            <person name="Morin E."/>
            <person name="Andreopoulos B."/>
            <person name="Barry K.W."/>
            <person name="Bonito G."/>
            <person name="Buee M."/>
            <person name="Carver A."/>
            <person name="Chen C."/>
            <person name="Cichocki N."/>
            <person name="Clum A."/>
            <person name="Culley D."/>
            <person name="Crous P.W."/>
            <person name="Fauchery L."/>
            <person name="Girlanda M."/>
            <person name="Hayes R.D."/>
            <person name="Keri Z."/>
            <person name="LaButti K."/>
            <person name="Lipzen A."/>
            <person name="Lombard V."/>
            <person name="Magnuson J."/>
            <person name="Maillard F."/>
            <person name="Murat C."/>
            <person name="Nolan M."/>
            <person name="Ohm R.A."/>
            <person name="Pangilinan J."/>
            <person name="Pereira M.F."/>
            <person name="Perotto S."/>
            <person name="Peter M."/>
            <person name="Pfister S."/>
            <person name="Riley R."/>
            <person name="Sitrit Y."/>
            <person name="Stielow J.B."/>
            <person name="Szollosi G."/>
            <person name="Zifcakova L."/>
            <person name="Stursova M."/>
            <person name="Spatafora J.W."/>
            <person name="Tedersoo L."/>
            <person name="Vaario L.M."/>
            <person name="Yamada A."/>
            <person name="Yan M."/>
            <person name="Wang P."/>
            <person name="Xu J."/>
            <person name="Bruns T."/>
            <person name="Baldrian P."/>
            <person name="Vilgalys R."/>
            <person name="Dunand C."/>
            <person name="Henrissat B."/>
            <person name="Grigoriev I.V."/>
            <person name="Hibbett D."/>
            <person name="Nagy L.G."/>
            <person name="Martin F.M."/>
        </authorList>
    </citation>
    <scope>NUCLEOTIDE SEQUENCE</scope>
    <source>
        <strain evidence="1">BED1</strain>
    </source>
</reference>
<accession>A0AAD4G652</accession>
<protein>
    <submittedName>
        <fullName evidence="1">Uncharacterized protein</fullName>
    </submittedName>
</protein>
<proteinExistence type="predicted"/>
<sequence length="60" mass="6653">MDQAVGKLVIFLAECGNVTWRSFNNIIRSCSIPILQSLRFTLAPHGTFDIIGENAKQIFG</sequence>
<name>A0AAD4G652_BOLED</name>
<evidence type="ECO:0000313" key="1">
    <source>
        <dbReference type="EMBL" id="KAF8415315.1"/>
    </source>
</evidence>
<comment type="caution">
    <text evidence="1">The sequence shown here is derived from an EMBL/GenBank/DDBJ whole genome shotgun (WGS) entry which is preliminary data.</text>
</comment>
<gene>
    <name evidence="1" type="ORF">L210DRAFT_2728968</name>
</gene>
<evidence type="ECO:0000313" key="2">
    <source>
        <dbReference type="Proteomes" id="UP001194468"/>
    </source>
</evidence>
<reference evidence="1" key="1">
    <citation type="submission" date="2019-10" db="EMBL/GenBank/DDBJ databases">
        <authorList>
            <consortium name="DOE Joint Genome Institute"/>
            <person name="Kuo A."/>
            <person name="Miyauchi S."/>
            <person name="Kiss E."/>
            <person name="Drula E."/>
            <person name="Kohler A."/>
            <person name="Sanchez-Garcia M."/>
            <person name="Andreopoulos B."/>
            <person name="Barry K.W."/>
            <person name="Bonito G."/>
            <person name="Buee M."/>
            <person name="Carver A."/>
            <person name="Chen C."/>
            <person name="Cichocki N."/>
            <person name="Clum A."/>
            <person name="Culley D."/>
            <person name="Crous P.W."/>
            <person name="Fauchery L."/>
            <person name="Girlanda M."/>
            <person name="Hayes R."/>
            <person name="Keri Z."/>
            <person name="LaButti K."/>
            <person name="Lipzen A."/>
            <person name="Lombard V."/>
            <person name="Magnuson J."/>
            <person name="Maillard F."/>
            <person name="Morin E."/>
            <person name="Murat C."/>
            <person name="Nolan M."/>
            <person name="Ohm R."/>
            <person name="Pangilinan J."/>
            <person name="Pereira M."/>
            <person name="Perotto S."/>
            <person name="Peter M."/>
            <person name="Riley R."/>
            <person name="Sitrit Y."/>
            <person name="Stielow B."/>
            <person name="Szollosi G."/>
            <person name="Zifcakova L."/>
            <person name="Stursova M."/>
            <person name="Spatafora J.W."/>
            <person name="Tedersoo L."/>
            <person name="Vaario L.-M."/>
            <person name="Yamada A."/>
            <person name="Yan M."/>
            <person name="Wang P."/>
            <person name="Xu J."/>
            <person name="Bruns T."/>
            <person name="Baldrian P."/>
            <person name="Vilgalys R."/>
            <person name="Henrissat B."/>
            <person name="Grigoriev I.V."/>
            <person name="Hibbett D."/>
            <person name="Nagy L.G."/>
            <person name="Martin F.M."/>
        </authorList>
    </citation>
    <scope>NUCLEOTIDE SEQUENCE</scope>
    <source>
        <strain evidence="1">BED1</strain>
    </source>
</reference>
<dbReference type="Proteomes" id="UP001194468">
    <property type="component" value="Unassembled WGS sequence"/>
</dbReference>
<organism evidence="1 2">
    <name type="scientific">Boletus edulis BED1</name>
    <dbReference type="NCBI Taxonomy" id="1328754"/>
    <lineage>
        <taxon>Eukaryota</taxon>
        <taxon>Fungi</taxon>
        <taxon>Dikarya</taxon>
        <taxon>Basidiomycota</taxon>
        <taxon>Agaricomycotina</taxon>
        <taxon>Agaricomycetes</taxon>
        <taxon>Agaricomycetidae</taxon>
        <taxon>Boletales</taxon>
        <taxon>Boletineae</taxon>
        <taxon>Boletaceae</taxon>
        <taxon>Boletoideae</taxon>
        <taxon>Boletus</taxon>
    </lineage>
</organism>
<keyword evidence="2" id="KW-1185">Reference proteome</keyword>